<dbReference type="Gene3D" id="3.40.630.10">
    <property type="entry name" value="Zn peptidases"/>
    <property type="match status" value="1"/>
</dbReference>
<protein>
    <submittedName>
        <fullName evidence="2">M28 family peptidase</fullName>
    </submittedName>
</protein>
<evidence type="ECO:0000313" key="2">
    <source>
        <dbReference type="EMBL" id="MDU8884894.1"/>
    </source>
</evidence>
<name>A0ABU3U3I0_9FLAO</name>
<dbReference type="PANTHER" id="PTHR12147:SF26">
    <property type="entry name" value="PEPTIDASE M28 DOMAIN-CONTAINING PROTEIN"/>
    <property type="match status" value="1"/>
</dbReference>
<dbReference type="InterPro" id="IPR045175">
    <property type="entry name" value="M28_fam"/>
</dbReference>
<organism evidence="2 3">
    <name type="scientific">Gilvirhabdus luticola</name>
    <dbReference type="NCBI Taxonomy" id="3079858"/>
    <lineage>
        <taxon>Bacteria</taxon>
        <taxon>Pseudomonadati</taxon>
        <taxon>Bacteroidota</taxon>
        <taxon>Flavobacteriia</taxon>
        <taxon>Flavobacteriales</taxon>
        <taxon>Flavobacteriaceae</taxon>
        <taxon>Gilvirhabdus</taxon>
    </lineage>
</organism>
<gene>
    <name evidence="2" type="ORF">RXV94_01895</name>
</gene>
<dbReference type="RefSeq" id="WP_316660683.1">
    <property type="nucleotide sequence ID" value="NZ_JAWHTF010000001.1"/>
</dbReference>
<evidence type="ECO:0000259" key="1">
    <source>
        <dbReference type="Pfam" id="PF04389"/>
    </source>
</evidence>
<keyword evidence="3" id="KW-1185">Reference proteome</keyword>
<dbReference type="InterPro" id="IPR007484">
    <property type="entry name" value="Peptidase_M28"/>
</dbReference>
<dbReference type="Proteomes" id="UP001268651">
    <property type="component" value="Unassembled WGS sequence"/>
</dbReference>
<evidence type="ECO:0000313" key="3">
    <source>
        <dbReference type="Proteomes" id="UP001268651"/>
    </source>
</evidence>
<dbReference type="PANTHER" id="PTHR12147">
    <property type="entry name" value="METALLOPEPTIDASE M28 FAMILY MEMBER"/>
    <property type="match status" value="1"/>
</dbReference>
<dbReference type="EMBL" id="JAWHTF010000001">
    <property type="protein sequence ID" value="MDU8884894.1"/>
    <property type="molecule type" value="Genomic_DNA"/>
</dbReference>
<comment type="caution">
    <text evidence="2">The sequence shown here is derived from an EMBL/GenBank/DDBJ whole genome shotgun (WGS) entry which is preliminary data.</text>
</comment>
<sequence length="313" mass="35440">MQIISNIYYFIILLFVFSVSSAQNGSSNHVSKVNLFSETILLHNIKTISSDSFEGRRTGTLGAVKTKKYIINSFKSFDVKPLGKNYEQTFSFLDKGKYYHAVNVLGVIQGTTFPKSYVVISAHYDHEGIKRGVIYNGADDNASGLSALFSLAEYFKNNPPKHSVILAAFDGEELGLKGSKHFVKNSIVPIKDIMINFNLDMISRSADNKLFAVGTSYSKTLEEVILTTKHSKKINLVTGHDNKKDWRNDWTYSSDHASFHKKGIPFLYFGVVDHEDYHKPTDDYENINPEFYIEAVKSIISVFEKVDDLQMKR</sequence>
<dbReference type="SUPFAM" id="SSF53187">
    <property type="entry name" value="Zn-dependent exopeptidases"/>
    <property type="match status" value="1"/>
</dbReference>
<accession>A0ABU3U3I0</accession>
<feature type="domain" description="Peptidase M28" evidence="1">
    <location>
        <begin position="103"/>
        <end position="295"/>
    </location>
</feature>
<reference evidence="2 3" key="1">
    <citation type="submission" date="2023-10" db="EMBL/GenBank/DDBJ databases">
        <title>Marimonas sp. nov. isolated from tidal mud flat.</title>
        <authorList>
            <person name="Jaincy N.J."/>
            <person name="Srinivasan S."/>
            <person name="Lee S.-S."/>
        </authorList>
    </citation>
    <scope>NUCLEOTIDE SEQUENCE [LARGE SCALE GENOMIC DNA]</scope>
    <source>
        <strain evidence="2 3">MJ-SS3</strain>
    </source>
</reference>
<dbReference type="Pfam" id="PF04389">
    <property type="entry name" value="Peptidase_M28"/>
    <property type="match status" value="1"/>
</dbReference>
<proteinExistence type="predicted"/>